<dbReference type="Pfam" id="PF00076">
    <property type="entry name" value="RRM_1"/>
    <property type="match status" value="2"/>
</dbReference>
<dbReference type="CDD" id="cd00590">
    <property type="entry name" value="RRM_SF"/>
    <property type="match status" value="1"/>
</dbReference>
<evidence type="ECO:0000256" key="3">
    <source>
        <dbReference type="SAM" id="MobiDB-lite"/>
    </source>
</evidence>
<dbReference type="InterPro" id="IPR012677">
    <property type="entry name" value="Nucleotide-bd_a/b_plait_sf"/>
</dbReference>
<dbReference type="GO" id="GO:0003723">
    <property type="term" value="F:RNA binding"/>
    <property type="evidence" value="ECO:0007669"/>
    <property type="project" value="UniProtKB-UniRule"/>
</dbReference>
<feature type="compositionally biased region" description="Basic and acidic residues" evidence="3">
    <location>
        <begin position="89"/>
        <end position="108"/>
    </location>
</feature>
<gene>
    <name evidence="5" type="ORF">GGI25_000059</name>
</gene>
<keyword evidence="1 2" id="KW-0694">RNA-binding</keyword>
<evidence type="ECO:0000313" key="6">
    <source>
        <dbReference type="Proteomes" id="UP001151518"/>
    </source>
</evidence>
<dbReference type="Gene3D" id="3.30.70.330">
    <property type="match status" value="2"/>
</dbReference>
<dbReference type="EMBL" id="JANBTW010000001">
    <property type="protein sequence ID" value="KAJ2681104.1"/>
    <property type="molecule type" value="Genomic_DNA"/>
</dbReference>
<protein>
    <recommendedName>
        <fullName evidence="4">RRM domain-containing protein</fullName>
    </recommendedName>
</protein>
<accession>A0A9W8GFJ0</accession>
<dbReference type="AlphaFoldDB" id="A0A9W8GFJ0"/>
<feature type="compositionally biased region" description="Basic and acidic residues" evidence="3">
    <location>
        <begin position="123"/>
        <end position="133"/>
    </location>
</feature>
<dbReference type="InterPro" id="IPR052462">
    <property type="entry name" value="SLIRP/GR-RBP-like"/>
</dbReference>
<organism evidence="5 6">
    <name type="scientific">Coemansia spiralis</name>
    <dbReference type="NCBI Taxonomy" id="417178"/>
    <lineage>
        <taxon>Eukaryota</taxon>
        <taxon>Fungi</taxon>
        <taxon>Fungi incertae sedis</taxon>
        <taxon>Zoopagomycota</taxon>
        <taxon>Kickxellomycotina</taxon>
        <taxon>Kickxellomycetes</taxon>
        <taxon>Kickxellales</taxon>
        <taxon>Kickxellaceae</taxon>
        <taxon>Coemansia</taxon>
    </lineage>
</organism>
<proteinExistence type="predicted"/>
<dbReference type="InterPro" id="IPR000504">
    <property type="entry name" value="RRM_dom"/>
</dbReference>
<evidence type="ECO:0000256" key="1">
    <source>
        <dbReference type="ARBA" id="ARBA00022884"/>
    </source>
</evidence>
<sequence>MSASPETKPAEKYPFKAFVGNLSFKTTDGELKEFFADVGDVKEARIVTRGPRSLGFGFVAFGSEAALDRAVAAKHQTEMQGRVINVEAARPESERPSHAPKEPKEPKAPKGQSKAQPKTQPKARVDSEEKQSQEKPQQSRARGPRRFPRKNKEAEPAGEQQQRLRELRQPSDTVAFVGNLPFATTDEELSKLFADFSIASAHVVANKRSNRPKGYGFVTFSTPEDHAAAVARYSAEPLKVNDRVLAIKAALSEGPASDSAPETE</sequence>
<reference evidence="5" key="1">
    <citation type="submission" date="2022-07" db="EMBL/GenBank/DDBJ databases">
        <title>Phylogenomic reconstructions and comparative analyses of Kickxellomycotina fungi.</title>
        <authorList>
            <person name="Reynolds N.K."/>
            <person name="Stajich J.E."/>
            <person name="Barry K."/>
            <person name="Grigoriev I.V."/>
            <person name="Crous P."/>
            <person name="Smith M.E."/>
        </authorList>
    </citation>
    <scope>NUCLEOTIDE SEQUENCE</scope>
    <source>
        <strain evidence="5">NRRL 3115</strain>
    </source>
</reference>
<feature type="region of interest" description="Disordered" evidence="3">
    <location>
        <begin position="75"/>
        <end position="171"/>
    </location>
</feature>
<feature type="domain" description="RRM" evidence="4">
    <location>
        <begin position="173"/>
        <end position="252"/>
    </location>
</feature>
<dbReference type="PROSITE" id="PS50102">
    <property type="entry name" value="RRM"/>
    <property type="match status" value="2"/>
</dbReference>
<comment type="caution">
    <text evidence="5">The sequence shown here is derived from an EMBL/GenBank/DDBJ whole genome shotgun (WGS) entry which is preliminary data.</text>
</comment>
<name>A0A9W8GFJ0_9FUNG</name>
<dbReference type="OrthoDB" id="439808at2759"/>
<dbReference type="SUPFAM" id="SSF54928">
    <property type="entry name" value="RNA-binding domain, RBD"/>
    <property type="match status" value="2"/>
</dbReference>
<dbReference type="SMART" id="SM00360">
    <property type="entry name" value="RRM"/>
    <property type="match status" value="2"/>
</dbReference>
<dbReference type="PANTHER" id="PTHR48027">
    <property type="entry name" value="HETEROGENEOUS NUCLEAR RIBONUCLEOPROTEIN 87F-RELATED"/>
    <property type="match status" value="1"/>
</dbReference>
<evidence type="ECO:0000256" key="2">
    <source>
        <dbReference type="PROSITE-ProRule" id="PRU00176"/>
    </source>
</evidence>
<evidence type="ECO:0000259" key="4">
    <source>
        <dbReference type="PROSITE" id="PS50102"/>
    </source>
</evidence>
<evidence type="ECO:0000313" key="5">
    <source>
        <dbReference type="EMBL" id="KAJ2681104.1"/>
    </source>
</evidence>
<dbReference type="InterPro" id="IPR035979">
    <property type="entry name" value="RBD_domain_sf"/>
</dbReference>
<feature type="domain" description="RRM" evidence="4">
    <location>
        <begin position="15"/>
        <end position="91"/>
    </location>
</feature>
<dbReference type="Proteomes" id="UP001151518">
    <property type="component" value="Unassembled WGS sequence"/>
</dbReference>